<feature type="transmembrane region" description="Helical" evidence="6">
    <location>
        <begin position="183"/>
        <end position="205"/>
    </location>
</feature>
<evidence type="ECO:0000256" key="5">
    <source>
        <dbReference type="ARBA" id="ARBA00023136"/>
    </source>
</evidence>
<evidence type="ECO:0000313" key="8">
    <source>
        <dbReference type="Proteomes" id="UP000199001"/>
    </source>
</evidence>
<evidence type="ECO:0000256" key="6">
    <source>
        <dbReference type="SAM" id="Phobius"/>
    </source>
</evidence>
<dbReference type="InterPro" id="IPR001123">
    <property type="entry name" value="LeuE-type"/>
</dbReference>
<feature type="transmembrane region" description="Helical" evidence="6">
    <location>
        <begin position="12"/>
        <end position="35"/>
    </location>
</feature>
<dbReference type="Pfam" id="PF01810">
    <property type="entry name" value="LysE"/>
    <property type="match status" value="1"/>
</dbReference>
<gene>
    <name evidence="7" type="ORF">GA0070606_2393</name>
</gene>
<protein>
    <submittedName>
        <fullName evidence="7">L-lysine exporter family protein LysE/ArgO</fullName>
    </submittedName>
</protein>
<keyword evidence="8" id="KW-1185">Reference proteome</keyword>
<keyword evidence="3 6" id="KW-0812">Transmembrane</keyword>
<feature type="transmembrane region" description="Helical" evidence="6">
    <location>
        <begin position="47"/>
        <end position="67"/>
    </location>
</feature>
<keyword evidence="4 6" id="KW-1133">Transmembrane helix</keyword>
<dbReference type="PANTHER" id="PTHR30086:SF20">
    <property type="entry name" value="ARGININE EXPORTER PROTEIN ARGO-RELATED"/>
    <property type="match status" value="1"/>
</dbReference>
<organism evidence="7 8">
    <name type="scientific">Micromonospora citrea</name>
    <dbReference type="NCBI Taxonomy" id="47855"/>
    <lineage>
        <taxon>Bacteria</taxon>
        <taxon>Bacillati</taxon>
        <taxon>Actinomycetota</taxon>
        <taxon>Actinomycetes</taxon>
        <taxon>Micromonosporales</taxon>
        <taxon>Micromonosporaceae</taxon>
        <taxon>Micromonospora</taxon>
    </lineage>
</organism>
<dbReference type="PANTHER" id="PTHR30086">
    <property type="entry name" value="ARGININE EXPORTER PROTEIN ARGO"/>
    <property type="match status" value="1"/>
</dbReference>
<dbReference type="Proteomes" id="UP000199001">
    <property type="component" value="Unassembled WGS sequence"/>
</dbReference>
<feature type="transmembrane region" description="Helical" evidence="6">
    <location>
        <begin position="112"/>
        <end position="130"/>
    </location>
</feature>
<reference evidence="8" key="1">
    <citation type="submission" date="2016-06" db="EMBL/GenBank/DDBJ databases">
        <authorList>
            <person name="Varghese N."/>
            <person name="Submissions Spin"/>
        </authorList>
    </citation>
    <scope>NUCLEOTIDE SEQUENCE [LARGE SCALE GENOMIC DNA]</scope>
    <source>
        <strain evidence="8">DSM 43903</strain>
    </source>
</reference>
<keyword evidence="2" id="KW-1003">Cell membrane</keyword>
<proteinExistence type="predicted"/>
<feature type="transmembrane region" description="Helical" evidence="6">
    <location>
        <begin position="150"/>
        <end position="171"/>
    </location>
</feature>
<feature type="transmembrane region" description="Helical" evidence="6">
    <location>
        <begin position="79"/>
        <end position="100"/>
    </location>
</feature>
<name>A0A1C6UMA8_9ACTN</name>
<evidence type="ECO:0000256" key="3">
    <source>
        <dbReference type="ARBA" id="ARBA00022692"/>
    </source>
</evidence>
<comment type="subcellular location">
    <subcellularLocation>
        <location evidence="1">Cell membrane</location>
        <topology evidence="1">Multi-pass membrane protein</topology>
    </subcellularLocation>
</comment>
<evidence type="ECO:0000313" key="7">
    <source>
        <dbReference type="EMBL" id="SCL55140.1"/>
    </source>
</evidence>
<dbReference type="STRING" id="47855.GA0070606_2393"/>
<evidence type="ECO:0000256" key="1">
    <source>
        <dbReference type="ARBA" id="ARBA00004651"/>
    </source>
</evidence>
<dbReference type="GO" id="GO:0015171">
    <property type="term" value="F:amino acid transmembrane transporter activity"/>
    <property type="evidence" value="ECO:0007669"/>
    <property type="project" value="TreeGrafter"/>
</dbReference>
<dbReference type="AlphaFoldDB" id="A0A1C6UMA8"/>
<evidence type="ECO:0000256" key="2">
    <source>
        <dbReference type="ARBA" id="ARBA00022475"/>
    </source>
</evidence>
<keyword evidence="5 6" id="KW-0472">Membrane</keyword>
<dbReference type="EMBL" id="FMHZ01000002">
    <property type="protein sequence ID" value="SCL55140.1"/>
    <property type="molecule type" value="Genomic_DNA"/>
</dbReference>
<sequence>MPEILSSSVAGSAAAGFSLAIALIAAIGAQNAFVLRQGLRREHVLPVVAVCAASDALLISVGIAGMGTATAEHPTALAAVRWLGAAFLLGYAVLAARRALRPDGLSPADRPPATLGATLLACLAFTYLNPHVYLDTVLLLGGVARQHPHHWVFGAGAALASVVWFTAIGAAAHRLAPVLARPAAWRVLDGLVAIVMTATAAGLALG</sequence>
<dbReference type="GO" id="GO:0005886">
    <property type="term" value="C:plasma membrane"/>
    <property type="evidence" value="ECO:0007669"/>
    <property type="project" value="UniProtKB-SubCell"/>
</dbReference>
<accession>A0A1C6UMA8</accession>
<evidence type="ECO:0000256" key="4">
    <source>
        <dbReference type="ARBA" id="ARBA00022989"/>
    </source>
</evidence>